<accession>A0A1M7UFT4</accession>
<proteinExistence type="predicted"/>
<dbReference type="AlphaFoldDB" id="A0A1M7UFT4"/>
<organism evidence="2 3">
    <name type="scientific">Bradyrhizobium erythrophlei</name>
    <dbReference type="NCBI Taxonomy" id="1437360"/>
    <lineage>
        <taxon>Bacteria</taxon>
        <taxon>Pseudomonadati</taxon>
        <taxon>Pseudomonadota</taxon>
        <taxon>Alphaproteobacteria</taxon>
        <taxon>Hyphomicrobiales</taxon>
        <taxon>Nitrobacteraceae</taxon>
        <taxon>Bradyrhizobium</taxon>
    </lineage>
</organism>
<name>A0A1M7UFT4_9BRAD</name>
<protein>
    <submittedName>
        <fullName evidence="2">Uncharacterized protein</fullName>
    </submittedName>
</protein>
<dbReference type="EMBL" id="LT670849">
    <property type="protein sequence ID" value="SHN81794.1"/>
    <property type="molecule type" value="Genomic_DNA"/>
</dbReference>
<feature type="region of interest" description="Disordered" evidence="1">
    <location>
        <begin position="80"/>
        <end position="104"/>
    </location>
</feature>
<gene>
    <name evidence="2" type="ORF">SAMN05444170_4908</name>
</gene>
<keyword evidence="3" id="KW-1185">Reference proteome</keyword>
<evidence type="ECO:0000256" key="1">
    <source>
        <dbReference type="SAM" id="MobiDB-lite"/>
    </source>
</evidence>
<reference evidence="3" key="1">
    <citation type="submission" date="2016-11" db="EMBL/GenBank/DDBJ databases">
        <authorList>
            <person name="Varghese N."/>
            <person name="Submissions S."/>
        </authorList>
    </citation>
    <scope>NUCLEOTIDE SEQUENCE [LARGE SCALE GENOMIC DNA]</scope>
    <source>
        <strain evidence="3">GAS401</strain>
    </source>
</reference>
<dbReference type="Proteomes" id="UP000184096">
    <property type="component" value="Chromosome I"/>
</dbReference>
<evidence type="ECO:0000313" key="2">
    <source>
        <dbReference type="EMBL" id="SHN81794.1"/>
    </source>
</evidence>
<sequence length="104" mass="11627">MITDDKQYFAELCDNEDDDAVPYDNQVIEASNDEDAIGKASKWAASRKLGVVATLSVKQGIRGVHSRKVYLGLTPDHIWSNPDMPSALDREGRRDPSQQPERIL</sequence>
<dbReference type="RefSeq" id="WP_072821740.1">
    <property type="nucleotide sequence ID" value="NZ_LT670849.1"/>
</dbReference>
<evidence type="ECO:0000313" key="3">
    <source>
        <dbReference type="Proteomes" id="UP000184096"/>
    </source>
</evidence>